<evidence type="ECO:0000256" key="1">
    <source>
        <dbReference type="SAM" id="MobiDB-lite"/>
    </source>
</evidence>
<reference evidence="3 4" key="1">
    <citation type="journal article" date="2015" name="ISME J.">
        <title>Draft Genome Sequence of Streptomyces incarnatus NRRL8089, which Produces the Nucleoside Antibiotic Sinefungin.</title>
        <authorList>
            <person name="Oshima K."/>
            <person name="Hattori M."/>
            <person name="Shimizu H."/>
            <person name="Fukuda K."/>
            <person name="Nemoto M."/>
            <person name="Inagaki K."/>
            <person name="Tamura T."/>
        </authorList>
    </citation>
    <scope>NUCLEOTIDE SEQUENCE [LARGE SCALE GENOMIC DNA]</scope>
    <source>
        <strain evidence="3 4">NRRL 8089</strain>
    </source>
</reference>
<feature type="signal peptide" evidence="2">
    <location>
        <begin position="1"/>
        <end position="30"/>
    </location>
</feature>
<dbReference type="Proteomes" id="UP000035366">
    <property type="component" value="Chromosome"/>
</dbReference>
<keyword evidence="2" id="KW-0732">Signal</keyword>
<name>A0ABM5TPJ2_9ACTN</name>
<evidence type="ECO:0000313" key="3">
    <source>
        <dbReference type="EMBL" id="AKJ12986.1"/>
    </source>
</evidence>
<dbReference type="EMBL" id="CP011497">
    <property type="protein sequence ID" value="AKJ12986.1"/>
    <property type="molecule type" value="Genomic_DNA"/>
</dbReference>
<protein>
    <submittedName>
        <fullName evidence="3">Uncharacterized protein</fullName>
    </submittedName>
</protein>
<evidence type="ECO:0000313" key="4">
    <source>
        <dbReference type="Proteomes" id="UP000035366"/>
    </source>
</evidence>
<proteinExistence type="predicted"/>
<gene>
    <name evidence="3" type="ORF">ABB07_24010</name>
</gene>
<evidence type="ECO:0000256" key="2">
    <source>
        <dbReference type="SAM" id="SignalP"/>
    </source>
</evidence>
<sequence>MAMNKTVAGLLVTAIAAGAVGMTMAGNASATTLPTQKAAAAQSLAAPTVLSGGAQPEFLSNLAHDAVNVAATVNAAKATYHATKKVAEVSKKVSRKAAPVAEEAAVVTAEESSSSSSGIPATSPASKHGVIAGDEQFDAQN</sequence>
<accession>A0ABM5TPJ2</accession>
<feature type="region of interest" description="Disordered" evidence="1">
    <location>
        <begin position="107"/>
        <end position="141"/>
    </location>
</feature>
<feature type="chain" id="PRO_5046693023" evidence="2">
    <location>
        <begin position="31"/>
        <end position="141"/>
    </location>
</feature>
<keyword evidence="4" id="KW-1185">Reference proteome</keyword>
<organism evidence="3 4">
    <name type="scientific">Streptomyces incarnatus</name>
    <dbReference type="NCBI Taxonomy" id="665007"/>
    <lineage>
        <taxon>Bacteria</taxon>
        <taxon>Bacillati</taxon>
        <taxon>Actinomycetota</taxon>
        <taxon>Actinomycetes</taxon>
        <taxon>Kitasatosporales</taxon>
        <taxon>Streptomycetaceae</taxon>
        <taxon>Streptomyces</taxon>
    </lineage>
</organism>
<feature type="compositionally biased region" description="Low complexity" evidence="1">
    <location>
        <begin position="107"/>
        <end position="126"/>
    </location>
</feature>